<dbReference type="InterPro" id="IPR052349">
    <property type="entry name" value="Metallo-hydrolase_Enzymes"/>
</dbReference>
<keyword evidence="2" id="KW-1185">Reference proteome</keyword>
<sequence>MFNAHLHLDRVATLGATLRMLDENRRDASHLSLSQKHALIPLVHASECYEPDLLEARVERYVEAMAAIGTTRADTVVDVTADRVGTSALDRLLTIRDRHASQIDFRVGAYSPLGFRDDEPQRWELFLEAAERADFIGCLPERDDRLTYPDHIGFDDHCRRLLTLSAELDRQIHIHVDQQNRADEDGTERIIRLVREMALDVPLADEPRIWLVHVISPSAYGTERFSRVVDELAALNIGVICCPSAALSMRQLSRLMAPTHNSIARVLEMLAAGIHVRIGSDNVCDITSPAGTIDLMDEVFVLCNAVRYYDVDIMARIASGQRLSSGERERVRRHLERDREEEARALRGN</sequence>
<dbReference type="GO" id="GO:0016814">
    <property type="term" value="F:hydrolase activity, acting on carbon-nitrogen (but not peptide) bonds, in cyclic amidines"/>
    <property type="evidence" value="ECO:0007669"/>
    <property type="project" value="TreeGrafter"/>
</dbReference>
<dbReference type="STRING" id="665467.SAMN02982931_04711"/>
<dbReference type="PANTHER" id="PTHR32027">
    <property type="entry name" value="CYTOSINE DEAMINASE"/>
    <property type="match status" value="1"/>
</dbReference>
<reference evidence="1 2" key="1">
    <citation type="submission" date="2016-10" db="EMBL/GenBank/DDBJ databases">
        <authorList>
            <person name="de Groot N.N."/>
        </authorList>
    </citation>
    <scope>NUCLEOTIDE SEQUENCE [LARGE SCALE GENOMIC DNA]</scope>
    <source>
        <strain evidence="1 2">ATCC 35022</strain>
    </source>
</reference>
<dbReference type="AlphaFoldDB" id="A0A1G6EMH1"/>
<dbReference type="SUPFAM" id="SSF51556">
    <property type="entry name" value="Metallo-dependent hydrolases"/>
    <property type="match status" value="1"/>
</dbReference>
<dbReference type="InterPro" id="IPR032466">
    <property type="entry name" value="Metal_Hydrolase"/>
</dbReference>
<dbReference type="Proteomes" id="UP000199071">
    <property type="component" value="Unassembled WGS sequence"/>
</dbReference>
<proteinExistence type="predicted"/>
<evidence type="ECO:0008006" key="3">
    <source>
        <dbReference type="Google" id="ProtNLM"/>
    </source>
</evidence>
<gene>
    <name evidence="1" type="ORF">SAMN02982931_04711</name>
</gene>
<accession>A0A1G6EMH1</accession>
<organism evidence="1 2">
    <name type="scientific">Bauldia litoralis</name>
    <dbReference type="NCBI Taxonomy" id="665467"/>
    <lineage>
        <taxon>Bacteria</taxon>
        <taxon>Pseudomonadati</taxon>
        <taxon>Pseudomonadota</taxon>
        <taxon>Alphaproteobacteria</taxon>
        <taxon>Hyphomicrobiales</taxon>
        <taxon>Kaistiaceae</taxon>
        <taxon>Bauldia</taxon>
    </lineage>
</organism>
<evidence type="ECO:0000313" key="1">
    <source>
        <dbReference type="EMBL" id="SDB58627.1"/>
    </source>
</evidence>
<name>A0A1G6EMH1_9HYPH</name>
<protein>
    <recommendedName>
        <fullName evidence="3">Cytosine deaminase</fullName>
    </recommendedName>
</protein>
<dbReference type="EMBL" id="FMXQ01000016">
    <property type="protein sequence ID" value="SDB58627.1"/>
    <property type="molecule type" value="Genomic_DNA"/>
</dbReference>
<dbReference type="Gene3D" id="3.20.20.140">
    <property type="entry name" value="Metal-dependent hydrolases"/>
    <property type="match status" value="1"/>
</dbReference>
<dbReference type="PANTHER" id="PTHR32027:SF9">
    <property type="entry name" value="BLL3847 PROTEIN"/>
    <property type="match status" value="1"/>
</dbReference>
<evidence type="ECO:0000313" key="2">
    <source>
        <dbReference type="Proteomes" id="UP000199071"/>
    </source>
</evidence>